<dbReference type="HOGENOM" id="CLU_1009466_0_0_1"/>
<accession>D6WCA9</accession>
<name>D6WCA9_TRICA</name>
<dbReference type="AlphaFoldDB" id="D6WCA9"/>
<dbReference type="OrthoDB" id="6575115at2759"/>
<evidence type="ECO:0000313" key="2">
    <source>
        <dbReference type="EMBL" id="EEZ97824.1"/>
    </source>
</evidence>
<organism evidence="2 3">
    <name type="scientific">Tribolium castaneum</name>
    <name type="common">Red flour beetle</name>
    <dbReference type="NCBI Taxonomy" id="7070"/>
    <lineage>
        <taxon>Eukaryota</taxon>
        <taxon>Metazoa</taxon>
        <taxon>Ecdysozoa</taxon>
        <taxon>Arthropoda</taxon>
        <taxon>Hexapoda</taxon>
        <taxon>Insecta</taxon>
        <taxon>Pterygota</taxon>
        <taxon>Neoptera</taxon>
        <taxon>Endopterygota</taxon>
        <taxon>Coleoptera</taxon>
        <taxon>Polyphaga</taxon>
        <taxon>Cucujiformia</taxon>
        <taxon>Tenebrionidae</taxon>
        <taxon>Tenebrionidae incertae sedis</taxon>
        <taxon>Tribolium</taxon>
    </lineage>
</organism>
<gene>
    <name evidence="2" type="primary">AUGUSTUS-3.0.2_00191</name>
    <name evidence="2" type="ORF">TcasGA2_TC000191</name>
</gene>
<dbReference type="PhylomeDB" id="D6WCA9"/>
<sequence>METGEEMFAKRYTNKEQEDLTQTNIVINVRPQPKKELYHLMQPYPKIGYNQKPYDEPIDLTQNAKRTIKTEKLEPPTKVVVKSRGRRSRIYTHHNLPDPNQRQAFFTDVIELQATETKQAEILKAAKSLFSKRTRTLYHWMYPNTPKQQIKMAVANSWDNLGVQEKQFYISQVLVRFGFPQCNLMVNPQLGGIKELPPLPDSMDGNYAAKELQTAISSISEAGSSEGKRRQGRPPGSKNKKNKNELITYKIAKDFQDDPELSKELEKFAVSFDCFK</sequence>
<dbReference type="Proteomes" id="UP000007266">
    <property type="component" value="Linkage group 2"/>
</dbReference>
<evidence type="ECO:0000313" key="3">
    <source>
        <dbReference type="Proteomes" id="UP000007266"/>
    </source>
</evidence>
<dbReference type="EMBL" id="KQ971316">
    <property type="protein sequence ID" value="EEZ97824.1"/>
    <property type="molecule type" value="Genomic_DNA"/>
</dbReference>
<protein>
    <submittedName>
        <fullName evidence="2">Uncharacterized protein</fullName>
    </submittedName>
</protein>
<reference evidence="2 3" key="1">
    <citation type="journal article" date="2008" name="Nature">
        <title>The genome of the model beetle and pest Tribolium castaneum.</title>
        <authorList>
            <consortium name="Tribolium Genome Sequencing Consortium"/>
            <person name="Richards S."/>
            <person name="Gibbs R.A."/>
            <person name="Weinstock G.M."/>
            <person name="Brown S.J."/>
            <person name="Denell R."/>
            <person name="Beeman R.W."/>
            <person name="Gibbs R."/>
            <person name="Beeman R.W."/>
            <person name="Brown S.J."/>
            <person name="Bucher G."/>
            <person name="Friedrich M."/>
            <person name="Grimmelikhuijzen C.J."/>
            <person name="Klingler M."/>
            <person name="Lorenzen M."/>
            <person name="Richards S."/>
            <person name="Roth S."/>
            <person name="Schroder R."/>
            <person name="Tautz D."/>
            <person name="Zdobnov E.M."/>
            <person name="Muzny D."/>
            <person name="Gibbs R.A."/>
            <person name="Weinstock G.M."/>
            <person name="Attaway T."/>
            <person name="Bell S."/>
            <person name="Buhay C.J."/>
            <person name="Chandrabose M.N."/>
            <person name="Chavez D."/>
            <person name="Clerk-Blankenburg K.P."/>
            <person name="Cree A."/>
            <person name="Dao M."/>
            <person name="Davis C."/>
            <person name="Chacko J."/>
            <person name="Dinh H."/>
            <person name="Dugan-Rocha S."/>
            <person name="Fowler G."/>
            <person name="Garner T.T."/>
            <person name="Garnes J."/>
            <person name="Gnirke A."/>
            <person name="Hawes A."/>
            <person name="Hernandez J."/>
            <person name="Hines S."/>
            <person name="Holder M."/>
            <person name="Hume J."/>
            <person name="Jhangiani S.N."/>
            <person name="Joshi V."/>
            <person name="Khan Z.M."/>
            <person name="Jackson L."/>
            <person name="Kovar C."/>
            <person name="Kowis A."/>
            <person name="Lee S."/>
            <person name="Lewis L.R."/>
            <person name="Margolis J."/>
            <person name="Morgan M."/>
            <person name="Nazareth L.V."/>
            <person name="Nguyen N."/>
            <person name="Okwuonu G."/>
            <person name="Parker D."/>
            <person name="Richards S."/>
            <person name="Ruiz S.J."/>
            <person name="Santibanez J."/>
            <person name="Savard J."/>
            <person name="Scherer S.E."/>
            <person name="Schneider B."/>
            <person name="Sodergren E."/>
            <person name="Tautz D."/>
            <person name="Vattahil S."/>
            <person name="Villasana D."/>
            <person name="White C.S."/>
            <person name="Wright R."/>
            <person name="Park Y."/>
            <person name="Beeman R.W."/>
            <person name="Lord J."/>
            <person name="Oppert B."/>
            <person name="Lorenzen M."/>
            <person name="Brown S."/>
            <person name="Wang L."/>
            <person name="Savard J."/>
            <person name="Tautz D."/>
            <person name="Richards S."/>
            <person name="Weinstock G."/>
            <person name="Gibbs R.A."/>
            <person name="Liu Y."/>
            <person name="Worley K."/>
            <person name="Weinstock G."/>
            <person name="Elsik C.G."/>
            <person name="Reese J.T."/>
            <person name="Elhaik E."/>
            <person name="Landan G."/>
            <person name="Graur D."/>
            <person name="Arensburger P."/>
            <person name="Atkinson P."/>
            <person name="Beeman R.W."/>
            <person name="Beidler J."/>
            <person name="Brown S.J."/>
            <person name="Demuth J.P."/>
            <person name="Drury D.W."/>
            <person name="Du Y.Z."/>
            <person name="Fujiwara H."/>
            <person name="Lorenzen M."/>
            <person name="Maselli V."/>
            <person name="Osanai M."/>
            <person name="Park Y."/>
            <person name="Robertson H.M."/>
            <person name="Tu Z."/>
            <person name="Wang J.J."/>
            <person name="Wang S."/>
            <person name="Richards S."/>
            <person name="Song H."/>
            <person name="Zhang L."/>
            <person name="Sodergren E."/>
            <person name="Werner D."/>
            <person name="Stanke M."/>
            <person name="Morgenstern B."/>
            <person name="Solovyev V."/>
            <person name="Kosarev P."/>
            <person name="Brown G."/>
            <person name="Chen H.C."/>
            <person name="Ermolaeva O."/>
            <person name="Hlavina W."/>
            <person name="Kapustin Y."/>
            <person name="Kiryutin B."/>
            <person name="Kitts P."/>
            <person name="Maglott D."/>
            <person name="Pruitt K."/>
            <person name="Sapojnikov V."/>
            <person name="Souvorov A."/>
            <person name="Mackey A.J."/>
            <person name="Waterhouse R.M."/>
            <person name="Wyder S."/>
            <person name="Zdobnov E.M."/>
            <person name="Zdobnov E.M."/>
            <person name="Wyder S."/>
            <person name="Kriventseva E.V."/>
            <person name="Kadowaki T."/>
            <person name="Bork P."/>
            <person name="Aranda M."/>
            <person name="Bao R."/>
            <person name="Beermann A."/>
            <person name="Berns N."/>
            <person name="Bolognesi R."/>
            <person name="Bonneton F."/>
            <person name="Bopp D."/>
            <person name="Brown S.J."/>
            <person name="Bucher G."/>
            <person name="Butts T."/>
            <person name="Chaumot A."/>
            <person name="Denell R.E."/>
            <person name="Ferrier D.E."/>
            <person name="Friedrich M."/>
            <person name="Gordon C.M."/>
            <person name="Jindra M."/>
            <person name="Klingler M."/>
            <person name="Lan Q."/>
            <person name="Lattorff H.M."/>
            <person name="Laudet V."/>
            <person name="von Levetsow C."/>
            <person name="Liu Z."/>
            <person name="Lutz R."/>
            <person name="Lynch J.A."/>
            <person name="da Fonseca R.N."/>
            <person name="Posnien N."/>
            <person name="Reuter R."/>
            <person name="Roth S."/>
            <person name="Savard J."/>
            <person name="Schinko J.B."/>
            <person name="Schmitt C."/>
            <person name="Schoppmeier M."/>
            <person name="Schroder R."/>
            <person name="Shippy T.D."/>
            <person name="Simonnet F."/>
            <person name="Marques-Souza H."/>
            <person name="Tautz D."/>
            <person name="Tomoyasu Y."/>
            <person name="Trauner J."/>
            <person name="Van der Zee M."/>
            <person name="Vervoort M."/>
            <person name="Wittkopp N."/>
            <person name="Wimmer E.A."/>
            <person name="Yang X."/>
            <person name="Jones A.K."/>
            <person name="Sattelle D.B."/>
            <person name="Ebert P.R."/>
            <person name="Nelson D."/>
            <person name="Scott J.G."/>
            <person name="Beeman R.W."/>
            <person name="Muthukrishnan S."/>
            <person name="Kramer K.J."/>
            <person name="Arakane Y."/>
            <person name="Beeman R.W."/>
            <person name="Zhu Q."/>
            <person name="Hogenkamp D."/>
            <person name="Dixit R."/>
            <person name="Oppert B."/>
            <person name="Jiang H."/>
            <person name="Zou Z."/>
            <person name="Marshall J."/>
            <person name="Elpidina E."/>
            <person name="Vinokurov K."/>
            <person name="Oppert C."/>
            <person name="Zou Z."/>
            <person name="Evans J."/>
            <person name="Lu Z."/>
            <person name="Zhao P."/>
            <person name="Sumathipala N."/>
            <person name="Altincicek B."/>
            <person name="Vilcinskas A."/>
            <person name="Williams M."/>
            <person name="Hultmark D."/>
            <person name="Hetru C."/>
            <person name="Jiang H."/>
            <person name="Grimmelikhuijzen C.J."/>
            <person name="Hauser F."/>
            <person name="Cazzamali G."/>
            <person name="Williamson M."/>
            <person name="Park Y."/>
            <person name="Li B."/>
            <person name="Tanaka Y."/>
            <person name="Predel R."/>
            <person name="Neupert S."/>
            <person name="Schachtner J."/>
            <person name="Verleyen P."/>
            <person name="Raible F."/>
            <person name="Bork P."/>
            <person name="Friedrich M."/>
            <person name="Walden K.K."/>
            <person name="Robertson H.M."/>
            <person name="Angeli S."/>
            <person name="Foret S."/>
            <person name="Bucher G."/>
            <person name="Schuetz S."/>
            <person name="Maleszka R."/>
            <person name="Wimmer E.A."/>
            <person name="Beeman R.W."/>
            <person name="Lorenzen M."/>
            <person name="Tomoyasu Y."/>
            <person name="Miller S.C."/>
            <person name="Grossmann D."/>
            <person name="Bucher G."/>
        </authorList>
    </citation>
    <scope>NUCLEOTIDE SEQUENCE [LARGE SCALE GENOMIC DNA]</scope>
    <source>
        <strain evidence="2 3">Georgia GA2</strain>
    </source>
</reference>
<evidence type="ECO:0000256" key="1">
    <source>
        <dbReference type="SAM" id="MobiDB-lite"/>
    </source>
</evidence>
<proteinExistence type="predicted"/>
<reference evidence="2 3" key="2">
    <citation type="journal article" date="2010" name="Nucleic Acids Res.">
        <title>BeetleBase in 2010: revisions to provide comprehensive genomic information for Tribolium castaneum.</title>
        <authorList>
            <person name="Kim H.S."/>
            <person name="Murphy T."/>
            <person name="Xia J."/>
            <person name="Caragea D."/>
            <person name="Park Y."/>
            <person name="Beeman R.W."/>
            <person name="Lorenzen M.D."/>
            <person name="Butcher S."/>
            <person name="Manak J.R."/>
            <person name="Brown S.J."/>
        </authorList>
    </citation>
    <scope>GENOME REANNOTATION</scope>
    <source>
        <strain evidence="2 3">Georgia GA2</strain>
    </source>
</reference>
<dbReference type="KEGG" id="tca:103312201"/>
<feature type="region of interest" description="Disordered" evidence="1">
    <location>
        <begin position="219"/>
        <end position="245"/>
    </location>
</feature>
<keyword evidence="3" id="KW-1185">Reference proteome</keyword>